<dbReference type="InterPro" id="IPR018684">
    <property type="entry name" value="DUF2171"/>
</dbReference>
<dbReference type="EMBL" id="JACRAF010000003">
    <property type="protein sequence ID" value="MBI4920230.1"/>
    <property type="molecule type" value="Genomic_DNA"/>
</dbReference>
<evidence type="ECO:0000313" key="1">
    <source>
        <dbReference type="EMBL" id="MBI4920230.1"/>
    </source>
</evidence>
<sequence length="87" mass="9066">MGKLDGVKAHMEVIGADGVHVGTVDKIEGGRIKLTKADSGEGHHAGHHHYVSADLVAEIEGSKVRLSANGDVAVLHETEFGGEEADD</sequence>
<dbReference type="AlphaFoldDB" id="A0A933L103"/>
<comment type="caution">
    <text evidence="1">The sequence shown here is derived from an EMBL/GenBank/DDBJ whole genome shotgun (WGS) entry which is preliminary data.</text>
</comment>
<organism evidence="1 2">
    <name type="scientific">Devosia nanyangense</name>
    <dbReference type="NCBI Taxonomy" id="1228055"/>
    <lineage>
        <taxon>Bacteria</taxon>
        <taxon>Pseudomonadati</taxon>
        <taxon>Pseudomonadota</taxon>
        <taxon>Alphaproteobacteria</taxon>
        <taxon>Hyphomicrobiales</taxon>
        <taxon>Devosiaceae</taxon>
        <taxon>Devosia</taxon>
    </lineage>
</organism>
<protein>
    <submittedName>
        <fullName evidence="1">DUF2171 domain-containing protein</fullName>
    </submittedName>
</protein>
<evidence type="ECO:0000313" key="2">
    <source>
        <dbReference type="Proteomes" id="UP000782610"/>
    </source>
</evidence>
<dbReference type="Proteomes" id="UP000782610">
    <property type="component" value="Unassembled WGS sequence"/>
</dbReference>
<dbReference type="Pfam" id="PF09939">
    <property type="entry name" value="DUF2171"/>
    <property type="match status" value="1"/>
</dbReference>
<name>A0A933L103_9HYPH</name>
<proteinExistence type="predicted"/>
<reference evidence="1" key="1">
    <citation type="submission" date="2020-07" db="EMBL/GenBank/DDBJ databases">
        <title>Huge and variable diversity of episymbiotic CPR bacteria and DPANN archaea in groundwater ecosystems.</title>
        <authorList>
            <person name="He C.Y."/>
            <person name="Keren R."/>
            <person name="Whittaker M."/>
            <person name="Farag I.F."/>
            <person name="Doudna J."/>
            <person name="Cate J.H.D."/>
            <person name="Banfield J.F."/>
        </authorList>
    </citation>
    <scope>NUCLEOTIDE SEQUENCE</scope>
    <source>
        <strain evidence="1">NC_groundwater_1586_Pr3_B-0.1um_66_15</strain>
    </source>
</reference>
<gene>
    <name evidence="1" type="ORF">HY834_00640</name>
</gene>
<accession>A0A933L103</accession>